<evidence type="ECO:0000256" key="1">
    <source>
        <dbReference type="SAM" id="SignalP"/>
    </source>
</evidence>
<sequence>MRLLERFTMLFLLVGGSGFCNTTPGTVNVTRFSNFDGKIKPRVALTPLGTLRSERLSSQFIHMMCLFVLNFAFGQKSPRRLSCD</sequence>
<evidence type="ECO:0000313" key="3">
    <source>
        <dbReference type="Proteomes" id="UP000231279"/>
    </source>
</evidence>
<gene>
    <name evidence="2" type="ORF">CDL12_03708</name>
</gene>
<keyword evidence="1" id="KW-0732">Signal</keyword>
<organism evidence="2 3">
    <name type="scientific">Handroanthus impetiginosus</name>
    <dbReference type="NCBI Taxonomy" id="429701"/>
    <lineage>
        <taxon>Eukaryota</taxon>
        <taxon>Viridiplantae</taxon>
        <taxon>Streptophyta</taxon>
        <taxon>Embryophyta</taxon>
        <taxon>Tracheophyta</taxon>
        <taxon>Spermatophyta</taxon>
        <taxon>Magnoliopsida</taxon>
        <taxon>eudicotyledons</taxon>
        <taxon>Gunneridae</taxon>
        <taxon>Pentapetalae</taxon>
        <taxon>asterids</taxon>
        <taxon>lamiids</taxon>
        <taxon>Lamiales</taxon>
        <taxon>Bignoniaceae</taxon>
        <taxon>Crescentiina</taxon>
        <taxon>Tabebuia alliance</taxon>
        <taxon>Handroanthus</taxon>
    </lineage>
</organism>
<dbReference type="Proteomes" id="UP000231279">
    <property type="component" value="Unassembled WGS sequence"/>
</dbReference>
<dbReference type="AlphaFoldDB" id="A0A2G9I1D0"/>
<evidence type="ECO:0008006" key="4">
    <source>
        <dbReference type="Google" id="ProtNLM"/>
    </source>
</evidence>
<reference evidence="3" key="1">
    <citation type="journal article" date="2018" name="Gigascience">
        <title>Genome assembly of the Pink Ipe (Handroanthus impetiginosus, Bignoniaceae), a highly valued, ecologically keystone Neotropical timber forest tree.</title>
        <authorList>
            <person name="Silva-Junior O.B."/>
            <person name="Grattapaglia D."/>
            <person name="Novaes E."/>
            <person name="Collevatti R.G."/>
        </authorList>
    </citation>
    <scope>NUCLEOTIDE SEQUENCE [LARGE SCALE GENOMIC DNA]</scope>
    <source>
        <strain evidence="3">cv. UFG-1</strain>
    </source>
</reference>
<feature type="chain" id="PRO_5013829615" description="Secreted protein" evidence="1">
    <location>
        <begin position="19"/>
        <end position="84"/>
    </location>
</feature>
<accession>A0A2G9I1D0</accession>
<proteinExistence type="predicted"/>
<feature type="signal peptide" evidence="1">
    <location>
        <begin position="1"/>
        <end position="18"/>
    </location>
</feature>
<protein>
    <recommendedName>
        <fullName evidence="4">Secreted protein</fullName>
    </recommendedName>
</protein>
<keyword evidence="3" id="KW-1185">Reference proteome</keyword>
<evidence type="ECO:0000313" key="2">
    <source>
        <dbReference type="EMBL" id="PIN23562.1"/>
    </source>
</evidence>
<comment type="caution">
    <text evidence="2">The sequence shown here is derived from an EMBL/GenBank/DDBJ whole genome shotgun (WGS) entry which is preliminary data.</text>
</comment>
<name>A0A2G9I1D0_9LAMI</name>
<dbReference type="EMBL" id="NKXS01000552">
    <property type="protein sequence ID" value="PIN23562.1"/>
    <property type="molecule type" value="Genomic_DNA"/>
</dbReference>